<dbReference type="InterPro" id="IPR011009">
    <property type="entry name" value="Kinase-like_dom_sf"/>
</dbReference>
<dbReference type="Proteomes" id="UP000018888">
    <property type="component" value="Unassembled WGS sequence"/>
</dbReference>
<gene>
    <name evidence="2" type="ORF">GLOIN_2v1635877</name>
</gene>
<dbReference type="Pfam" id="PF07714">
    <property type="entry name" value="PK_Tyr_Ser-Thr"/>
    <property type="match status" value="1"/>
</dbReference>
<reference evidence="2 3" key="1">
    <citation type="journal article" date="2013" name="Proc. Natl. Acad. Sci. U.S.A.">
        <title>Genome of an arbuscular mycorrhizal fungus provides insight into the oldest plant symbiosis.</title>
        <authorList>
            <person name="Tisserant E."/>
            <person name="Malbreil M."/>
            <person name="Kuo A."/>
            <person name="Kohler A."/>
            <person name="Symeonidi A."/>
            <person name="Balestrini R."/>
            <person name="Charron P."/>
            <person name="Duensing N."/>
            <person name="Frei Dit Frey N."/>
            <person name="Gianinazzi-Pearson V."/>
            <person name="Gilbert L.B."/>
            <person name="Handa Y."/>
            <person name="Herr J.R."/>
            <person name="Hijri M."/>
            <person name="Koul R."/>
            <person name="Kawaguchi M."/>
            <person name="Krajinski F."/>
            <person name="Lammers P.J."/>
            <person name="Masclaux F.G."/>
            <person name="Murat C."/>
            <person name="Morin E."/>
            <person name="Ndikumana S."/>
            <person name="Pagni M."/>
            <person name="Petitpierre D."/>
            <person name="Requena N."/>
            <person name="Rosikiewicz P."/>
            <person name="Riley R."/>
            <person name="Saito K."/>
            <person name="San Clemente H."/>
            <person name="Shapiro H."/>
            <person name="van Tuinen D."/>
            <person name="Becard G."/>
            <person name="Bonfante P."/>
            <person name="Paszkowski U."/>
            <person name="Shachar-Hill Y.Y."/>
            <person name="Tuskan G.A."/>
            <person name="Young P.W."/>
            <person name="Sanders I.R."/>
            <person name="Henrissat B."/>
            <person name="Rensing S.A."/>
            <person name="Grigoriev I.V."/>
            <person name="Corradi N."/>
            <person name="Roux C."/>
            <person name="Martin F."/>
        </authorList>
    </citation>
    <scope>NUCLEOTIDE SEQUENCE [LARGE SCALE GENOMIC DNA]</scope>
    <source>
        <strain evidence="2 3">DAOM 197198</strain>
    </source>
</reference>
<dbReference type="AlphaFoldDB" id="A0A2P4PSZ9"/>
<dbReference type="GO" id="GO:0005524">
    <property type="term" value="F:ATP binding"/>
    <property type="evidence" value="ECO:0007669"/>
    <property type="project" value="InterPro"/>
</dbReference>
<sequence>MSNTTETSNIDNEWLEKSLKLQQNVDSHENILRFYGITKFETIKYSLVLEYADGGTLRAYLKKHFNELNWNDKYQLTSQLANAV</sequence>
<proteinExistence type="predicted"/>
<accession>A0A2P4PSZ9</accession>
<dbReference type="InterPro" id="IPR000719">
    <property type="entry name" value="Prot_kinase_dom"/>
</dbReference>
<evidence type="ECO:0000313" key="3">
    <source>
        <dbReference type="Proteomes" id="UP000018888"/>
    </source>
</evidence>
<reference evidence="2 3" key="2">
    <citation type="journal article" date="2018" name="New Phytol.">
        <title>High intraspecific genome diversity in the model arbuscular mycorrhizal symbiont Rhizophagus irregularis.</title>
        <authorList>
            <person name="Chen E.C.H."/>
            <person name="Morin E."/>
            <person name="Beaudet D."/>
            <person name="Noel J."/>
            <person name="Yildirir G."/>
            <person name="Ndikumana S."/>
            <person name="Charron P."/>
            <person name="St-Onge C."/>
            <person name="Giorgi J."/>
            <person name="Kruger M."/>
            <person name="Marton T."/>
            <person name="Ropars J."/>
            <person name="Grigoriev I.V."/>
            <person name="Hainaut M."/>
            <person name="Henrissat B."/>
            <person name="Roux C."/>
            <person name="Martin F."/>
            <person name="Corradi N."/>
        </authorList>
    </citation>
    <scope>NUCLEOTIDE SEQUENCE [LARGE SCALE GENOMIC DNA]</scope>
    <source>
        <strain evidence="2 3">DAOM 197198</strain>
    </source>
</reference>
<feature type="non-terminal residue" evidence="2">
    <location>
        <position position="84"/>
    </location>
</feature>
<protein>
    <recommendedName>
        <fullName evidence="1">Protein kinase domain-containing protein</fullName>
    </recommendedName>
</protein>
<evidence type="ECO:0000313" key="2">
    <source>
        <dbReference type="EMBL" id="POG68499.1"/>
    </source>
</evidence>
<keyword evidence="3" id="KW-1185">Reference proteome</keyword>
<name>A0A2P4PSZ9_RHIID</name>
<comment type="caution">
    <text evidence="2">The sequence shown here is derived from an EMBL/GenBank/DDBJ whole genome shotgun (WGS) entry which is preliminary data.</text>
</comment>
<dbReference type="InterPro" id="IPR001245">
    <property type="entry name" value="Ser-Thr/Tyr_kinase_cat_dom"/>
</dbReference>
<evidence type="ECO:0000259" key="1">
    <source>
        <dbReference type="PROSITE" id="PS50011"/>
    </source>
</evidence>
<dbReference type="SUPFAM" id="SSF56112">
    <property type="entry name" value="Protein kinase-like (PK-like)"/>
    <property type="match status" value="1"/>
</dbReference>
<dbReference type="GO" id="GO:0004672">
    <property type="term" value="F:protein kinase activity"/>
    <property type="evidence" value="ECO:0007669"/>
    <property type="project" value="InterPro"/>
</dbReference>
<feature type="domain" description="Protein kinase" evidence="1">
    <location>
        <begin position="1"/>
        <end position="84"/>
    </location>
</feature>
<dbReference type="PROSITE" id="PS50011">
    <property type="entry name" value="PROTEIN_KINASE_DOM"/>
    <property type="match status" value="1"/>
</dbReference>
<dbReference type="Gene3D" id="1.10.510.10">
    <property type="entry name" value="Transferase(Phosphotransferase) domain 1"/>
    <property type="match status" value="1"/>
</dbReference>
<organism evidence="2 3">
    <name type="scientific">Rhizophagus irregularis (strain DAOM 181602 / DAOM 197198 / MUCL 43194)</name>
    <name type="common">Arbuscular mycorrhizal fungus</name>
    <name type="synonym">Glomus intraradices</name>
    <dbReference type="NCBI Taxonomy" id="747089"/>
    <lineage>
        <taxon>Eukaryota</taxon>
        <taxon>Fungi</taxon>
        <taxon>Fungi incertae sedis</taxon>
        <taxon>Mucoromycota</taxon>
        <taxon>Glomeromycotina</taxon>
        <taxon>Glomeromycetes</taxon>
        <taxon>Glomerales</taxon>
        <taxon>Glomeraceae</taxon>
        <taxon>Rhizophagus</taxon>
    </lineage>
</organism>
<dbReference type="EMBL" id="AUPC02000151">
    <property type="protein sequence ID" value="POG68499.1"/>
    <property type="molecule type" value="Genomic_DNA"/>
</dbReference>